<accession>A0ABM1KTI1</accession>
<organism evidence="14 15">
    <name type="scientific">Gekko japonicus</name>
    <name type="common">Schlegel's Japanese gecko</name>
    <dbReference type="NCBI Taxonomy" id="146911"/>
    <lineage>
        <taxon>Eukaryota</taxon>
        <taxon>Metazoa</taxon>
        <taxon>Chordata</taxon>
        <taxon>Craniata</taxon>
        <taxon>Vertebrata</taxon>
        <taxon>Euteleostomi</taxon>
        <taxon>Lepidosauria</taxon>
        <taxon>Squamata</taxon>
        <taxon>Bifurcata</taxon>
        <taxon>Gekkota</taxon>
        <taxon>Gekkonidae</taxon>
        <taxon>Gekkoninae</taxon>
        <taxon>Gekko</taxon>
    </lineage>
</organism>
<evidence type="ECO:0000313" key="14">
    <source>
        <dbReference type="Proteomes" id="UP000694871"/>
    </source>
</evidence>
<evidence type="ECO:0000259" key="13">
    <source>
        <dbReference type="PROSITE" id="PS51534"/>
    </source>
</evidence>
<dbReference type="PROSITE" id="PS51534">
    <property type="entry name" value="SEFIR"/>
    <property type="match status" value="1"/>
</dbReference>
<reference evidence="15" key="1">
    <citation type="submission" date="2025-08" db="UniProtKB">
        <authorList>
            <consortium name="RefSeq"/>
        </authorList>
    </citation>
    <scope>IDENTIFICATION</scope>
</reference>
<name>A0ABM1KTI1_GEKJA</name>
<dbReference type="RefSeq" id="XP_015277018.1">
    <property type="nucleotide sequence ID" value="XM_015421532.1"/>
</dbReference>
<evidence type="ECO:0000256" key="10">
    <source>
        <dbReference type="ARBA" id="ARBA00023198"/>
    </source>
</evidence>
<proteinExistence type="predicted"/>
<dbReference type="Pfam" id="PF15037">
    <property type="entry name" value="IL17_R_N"/>
    <property type="match status" value="2"/>
</dbReference>
<dbReference type="Proteomes" id="UP000694871">
    <property type="component" value="Unplaced"/>
</dbReference>
<evidence type="ECO:0000256" key="2">
    <source>
        <dbReference type="ARBA" id="ARBA00004479"/>
    </source>
</evidence>
<dbReference type="GeneID" id="107119092"/>
<keyword evidence="7 12" id="KW-0472">Membrane</keyword>
<feature type="region of interest" description="Disordered" evidence="11">
    <location>
        <begin position="766"/>
        <end position="788"/>
    </location>
</feature>
<gene>
    <name evidence="15" type="primary">IL17RC</name>
</gene>
<protein>
    <submittedName>
        <fullName evidence="15">Interleukin-17 receptor C</fullName>
    </submittedName>
</protein>
<evidence type="ECO:0000256" key="8">
    <source>
        <dbReference type="ARBA" id="ARBA00023170"/>
    </source>
</evidence>
<comment type="subcellular location">
    <subcellularLocation>
        <location evidence="1">Cell membrane</location>
        <topology evidence="1">Single-pass membrane protein</topology>
    </subcellularLocation>
    <subcellularLocation>
        <location evidence="2">Membrane</location>
        <topology evidence="2">Single-pass type I membrane protein</topology>
    </subcellularLocation>
</comment>
<dbReference type="InterPro" id="IPR027841">
    <property type="entry name" value="IL-17_rcpt_C/E_N"/>
</dbReference>
<dbReference type="InterPro" id="IPR039465">
    <property type="entry name" value="IL-17_rcpt-like"/>
</dbReference>
<feature type="transmembrane region" description="Helical" evidence="12">
    <location>
        <begin position="524"/>
        <end position="545"/>
    </location>
</feature>
<dbReference type="InterPro" id="IPR013568">
    <property type="entry name" value="SEFIR_dom"/>
</dbReference>
<keyword evidence="8 15" id="KW-0675">Receptor</keyword>
<dbReference type="Pfam" id="PF08357">
    <property type="entry name" value="SEFIR"/>
    <property type="match status" value="1"/>
</dbReference>
<dbReference type="PANTHER" id="PTHR15583:SF12">
    <property type="entry name" value="INTERLEUKIN-17 RECEPTOR C"/>
    <property type="match status" value="1"/>
</dbReference>
<keyword evidence="14" id="KW-1185">Reference proteome</keyword>
<dbReference type="PANTHER" id="PTHR15583">
    <property type="entry name" value="INTERLEUKIN-17 RECEPTOR"/>
    <property type="match status" value="1"/>
</dbReference>
<evidence type="ECO:0000256" key="3">
    <source>
        <dbReference type="ARBA" id="ARBA00022475"/>
    </source>
</evidence>
<evidence type="ECO:0000256" key="6">
    <source>
        <dbReference type="ARBA" id="ARBA00022989"/>
    </source>
</evidence>
<evidence type="ECO:0000313" key="15">
    <source>
        <dbReference type="RefSeq" id="XP_015277018.1"/>
    </source>
</evidence>
<evidence type="ECO:0000256" key="5">
    <source>
        <dbReference type="ARBA" id="ARBA00022729"/>
    </source>
</evidence>
<sequence>MILVMTYGKGTLPSSQRIPEMQVLVLVLILAHLPSTWLLPETPVDSVSCTQGLGCQLLVEDAVCTQGAAEPVPEQDPVLVLIEMKTRTTLRCQQELDCIPCIQVMLHLGLLGAKQDRRSVKAGVQSSRHHKESLRTQIWLSAQTYPSFRCALVEVWFPHAHNSSLNLPSVRGGLSPAFLGSLHFDCFPVALSGELHLAAFTNPSYESVPVLKHTHHGPNCSWHNAKDRIQLCQGMSPCQHPVHPVPPTKAGINQTPFLIKTIPLLEVFTGAVEAVLKVWDFPVQKHFHLLLYLNQTRERKQLDVPKRLTGPENVSIPLSVVFPCLCLQIWPDAEDPPRIDVCPFARDKEALARAWAESRLELRIFDRTLSLSFSAPCDLPGELVPCWRMGLLACYPLHSRLRLALTPNELQEFPRLRPHPNLCVQARSNGSTRLQSCLQEDFPGSQQWRLLWETVGPQGNLSFRVLQQGSWIPIAQAFSARNSILREALQNDMKSGACVQVWGSEDGEMDVLWACPLEKYCRTYWGLAWMVALLGVFSILLVLVVKKETLKGWLRILKEDYSSGGTLQGRPILILYSPDDGSFERLVGILAAALARLQVSVSLELWRRVELGALGPMQWLHAQKHQVLKGGGAIVLLFSQGAVAGCAEWLGREKKGMLPPAHPDSTFLASLNCVMPDFLAGKARDNYMVACFEELLPATEIPGLFHSVPVYQLPSQLFNFLLALAGPRVGREQRSSLRRQVVWIGKSLERAVEECRLKRPSWQQTPLLPSELGDARMKGASGCPGTES</sequence>
<keyword evidence="10" id="KW-0395">Inflammatory response</keyword>
<evidence type="ECO:0000256" key="7">
    <source>
        <dbReference type="ARBA" id="ARBA00023136"/>
    </source>
</evidence>
<evidence type="ECO:0000256" key="11">
    <source>
        <dbReference type="SAM" id="MobiDB-lite"/>
    </source>
</evidence>
<evidence type="ECO:0000256" key="1">
    <source>
        <dbReference type="ARBA" id="ARBA00004162"/>
    </source>
</evidence>
<keyword evidence="3" id="KW-1003">Cell membrane</keyword>
<evidence type="ECO:0000256" key="9">
    <source>
        <dbReference type="ARBA" id="ARBA00023180"/>
    </source>
</evidence>
<keyword evidence="6 12" id="KW-1133">Transmembrane helix</keyword>
<evidence type="ECO:0000256" key="12">
    <source>
        <dbReference type="SAM" id="Phobius"/>
    </source>
</evidence>
<dbReference type="Gene3D" id="3.40.50.11530">
    <property type="match status" value="1"/>
</dbReference>
<keyword evidence="4 12" id="KW-0812">Transmembrane</keyword>
<keyword evidence="5" id="KW-0732">Signal</keyword>
<feature type="domain" description="SEFIR" evidence="13">
    <location>
        <begin position="569"/>
        <end position="722"/>
    </location>
</feature>
<keyword evidence="9" id="KW-0325">Glycoprotein</keyword>
<evidence type="ECO:0000256" key="4">
    <source>
        <dbReference type="ARBA" id="ARBA00022692"/>
    </source>
</evidence>